<organism evidence="6 7">
    <name type="scientific">Salipiger marinus</name>
    <dbReference type="NCBI Taxonomy" id="555512"/>
    <lineage>
        <taxon>Bacteria</taxon>
        <taxon>Pseudomonadati</taxon>
        <taxon>Pseudomonadota</taxon>
        <taxon>Alphaproteobacteria</taxon>
        <taxon>Rhodobacterales</taxon>
        <taxon>Roseobacteraceae</taxon>
        <taxon>Salipiger</taxon>
    </lineage>
</organism>
<evidence type="ECO:0000313" key="7">
    <source>
        <dbReference type="Proteomes" id="UP000199093"/>
    </source>
</evidence>
<dbReference type="SUPFAM" id="SSF46626">
    <property type="entry name" value="Cytochrome c"/>
    <property type="match status" value="1"/>
</dbReference>
<feature type="domain" description="Cytochrome c" evidence="5">
    <location>
        <begin position="25"/>
        <end position="135"/>
    </location>
</feature>
<dbReference type="GO" id="GO:0009055">
    <property type="term" value="F:electron transfer activity"/>
    <property type="evidence" value="ECO:0007669"/>
    <property type="project" value="InterPro"/>
</dbReference>
<keyword evidence="7" id="KW-1185">Reference proteome</keyword>
<keyword evidence="2 4" id="KW-0479">Metal-binding</keyword>
<evidence type="ECO:0000313" key="6">
    <source>
        <dbReference type="EMBL" id="SDI32651.1"/>
    </source>
</evidence>
<evidence type="ECO:0000256" key="1">
    <source>
        <dbReference type="ARBA" id="ARBA00022617"/>
    </source>
</evidence>
<evidence type="ECO:0000256" key="2">
    <source>
        <dbReference type="ARBA" id="ARBA00022723"/>
    </source>
</evidence>
<sequence length="138" mass="14230">MQRILWGVWGAGLLGLAACMDSAMPEPGDGRALYGDYCAGCHGAAGRGDGPLAAGMTPPPADLTLIAARHGGALPRAQVMSTIDGYSRVHPDGPGMPEFGALLQGDLVPYDSGDGTLTPTPRRLVALLEYLETLQVEG</sequence>
<dbReference type="EMBL" id="FNEJ01000003">
    <property type="protein sequence ID" value="SDI32651.1"/>
    <property type="molecule type" value="Genomic_DNA"/>
</dbReference>
<dbReference type="AlphaFoldDB" id="A0A1G8JNI8"/>
<dbReference type="STRING" id="555512.SAMN04487993_1003161"/>
<dbReference type="PROSITE" id="PS51257">
    <property type="entry name" value="PROKAR_LIPOPROTEIN"/>
    <property type="match status" value="1"/>
</dbReference>
<keyword evidence="1 4" id="KW-0349">Heme</keyword>
<name>A0A1G8JNI8_9RHOB</name>
<evidence type="ECO:0000259" key="5">
    <source>
        <dbReference type="PROSITE" id="PS51007"/>
    </source>
</evidence>
<evidence type="ECO:0000256" key="3">
    <source>
        <dbReference type="ARBA" id="ARBA00023004"/>
    </source>
</evidence>
<evidence type="ECO:0000256" key="4">
    <source>
        <dbReference type="PROSITE-ProRule" id="PRU00433"/>
    </source>
</evidence>
<dbReference type="PROSITE" id="PS51007">
    <property type="entry name" value="CYTC"/>
    <property type="match status" value="1"/>
</dbReference>
<dbReference type="Pfam" id="PF00034">
    <property type="entry name" value="Cytochrom_C"/>
    <property type="match status" value="1"/>
</dbReference>
<dbReference type="Gene3D" id="1.10.760.10">
    <property type="entry name" value="Cytochrome c-like domain"/>
    <property type="match status" value="1"/>
</dbReference>
<gene>
    <name evidence="6" type="ORF">SAMN04487993_1003161</name>
</gene>
<dbReference type="GO" id="GO:0046872">
    <property type="term" value="F:metal ion binding"/>
    <property type="evidence" value="ECO:0007669"/>
    <property type="project" value="UniProtKB-KW"/>
</dbReference>
<dbReference type="InterPro" id="IPR036909">
    <property type="entry name" value="Cyt_c-like_dom_sf"/>
</dbReference>
<protein>
    <submittedName>
        <fullName evidence="6">Cytochrome c</fullName>
    </submittedName>
</protein>
<keyword evidence="3 4" id="KW-0408">Iron</keyword>
<reference evidence="6 7" key="1">
    <citation type="submission" date="2016-10" db="EMBL/GenBank/DDBJ databases">
        <authorList>
            <person name="de Groot N.N."/>
        </authorList>
    </citation>
    <scope>NUCLEOTIDE SEQUENCE [LARGE SCALE GENOMIC DNA]</scope>
    <source>
        <strain evidence="6 7">DSM 26424</strain>
    </source>
</reference>
<dbReference type="Proteomes" id="UP000199093">
    <property type="component" value="Unassembled WGS sequence"/>
</dbReference>
<dbReference type="OrthoDB" id="5514238at2"/>
<dbReference type="GO" id="GO:0020037">
    <property type="term" value="F:heme binding"/>
    <property type="evidence" value="ECO:0007669"/>
    <property type="project" value="InterPro"/>
</dbReference>
<proteinExistence type="predicted"/>
<accession>A0A1G8JNI8</accession>
<dbReference type="InterPro" id="IPR009056">
    <property type="entry name" value="Cyt_c-like_dom"/>
</dbReference>